<reference evidence="2 3" key="1">
    <citation type="submission" date="2022-12" db="EMBL/GenBank/DDBJ databases">
        <title>Sphingomonas abieness sp. nov., an endophytic bacterium isolated from Abies koreana.</title>
        <authorList>
            <person name="Jiang L."/>
            <person name="Lee J."/>
        </authorList>
    </citation>
    <scope>NUCLEOTIDE SEQUENCE [LARGE SCALE GENOMIC DNA]</scope>
    <source>
        <strain evidence="3">PAMB 00755</strain>
    </source>
</reference>
<evidence type="ECO:0000313" key="2">
    <source>
        <dbReference type="EMBL" id="WBO23108.1"/>
    </source>
</evidence>
<gene>
    <name evidence="2" type="ORF">PBT88_02915</name>
</gene>
<dbReference type="Proteomes" id="UP001210865">
    <property type="component" value="Chromosome"/>
</dbReference>
<dbReference type="RefSeq" id="WP_270077745.1">
    <property type="nucleotide sequence ID" value="NZ_CP115174.1"/>
</dbReference>
<sequence length="50" mass="5449">MNFITSISRRSDSSISHFPAHRAPSASRTSAPPGTLSRRELRQIVADLLG</sequence>
<feature type="region of interest" description="Disordered" evidence="1">
    <location>
        <begin position="1"/>
        <end position="39"/>
    </location>
</feature>
<name>A0ABY7NNL4_9SPHN</name>
<evidence type="ECO:0000313" key="3">
    <source>
        <dbReference type="Proteomes" id="UP001210865"/>
    </source>
</evidence>
<proteinExistence type="predicted"/>
<protein>
    <submittedName>
        <fullName evidence="2">Uncharacterized protein</fullName>
    </submittedName>
</protein>
<keyword evidence="3" id="KW-1185">Reference proteome</keyword>
<organism evidence="2 3">
    <name type="scientific">Sphingomonas abietis</name>
    <dbReference type="NCBI Taxonomy" id="3012344"/>
    <lineage>
        <taxon>Bacteria</taxon>
        <taxon>Pseudomonadati</taxon>
        <taxon>Pseudomonadota</taxon>
        <taxon>Alphaproteobacteria</taxon>
        <taxon>Sphingomonadales</taxon>
        <taxon>Sphingomonadaceae</taxon>
        <taxon>Sphingomonas</taxon>
    </lineage>
</organism>
<dbReference type="EMBL" id="CP115174">
    <property type="protein sequence ID" value="WBO23108.1"/>
    <property type="molecule type" value="Genomic_DNA"/>
</dbReference>
<evidence type="ECO:0000256" key="1">
    <source>
        <dbReference type="SAM" id="MobiDB-lite"/>
    </source>
</evidence>
<accession>A0ABY7NNL4</accession>